<dbReference type="SUPFAM" id="SSF56112">
    <property type="entry name" value="Protein kinase-like (PK-like)"/>
    <property type="match status" value="1"/>
</dbReference>
<keyword evidence="3" id="KW-1185">Reference proteome</keyword>
<dbReference type="InterPro" id="IPR011009">
    <property type="entry name" value="Kinase-like_dom_sf"/>
</dbReference>
<reference evidence="2 3" key="1">
    <citation type="journal article" date="2016" name="Genome Biol. Evol.">
        <title>Divergent and convergent evolution of fungal pathogenicity.</title>
        <authorList>
            <person name="Shang Y."/>
            <person name="Xiao G."/>
            <person name="Zheng P."/>
            <person name="Cen K."/>
            <person name="Zhan S."/>
            <person name="Wang C."/>
        </authorList>
    </citation>
    <scope>NUCLEOTIDE SEQUENCE [LARGE SCALE GENOMIC DNA]</scope>
    <source>
        <strain evidence="2 3">RCEF 2490</strain>
    </source>
</reference>
<sequence length="243" mass="27393">MHASLAEQAAERFFGRRKSPSRAQCDALAQATFAGQERKQRILVKDLAQYFARCWTHPQPVDRQHQQETQGGIYTRLVRGLESVSSSILPESMLLKLMESLPFLFSQEYPQVLTHGDFSMTNILVDRAALKITGIADWSLASIMPFGMDLDALLWTTGFMTTDCWHDYACKPQLKSIFWKEFWAASGVKGAERRARTRCLAEAACAIGAILRRSLRRDADGTPSDEDAVSEADVKRLRAWFGE</sequence>
<name>A0A162I708_9HYPO</name>
<dbReference type="Proteomes" id="UP000078544">
    <property type="component" value="Unassembled WGS sequence"/>
</dbReference>
<dbReference type="STRING" id="1081109.A0A162I708"/>
<protein>
    <submittedName>
        <fullName evidence="2">Aminoglycoside phosphotransferase</fullName>
    </submittedName>
</protein>
<dbReference type="InterPro" id="IPR051678">
    <property type="entry name" value="AGP_Transferase"/>
</dbReference>
<keyword evidence="2" id="KW-0808">Transferase</keyword>
<accession>A0A162I708</accession>
<evidence type="ECO:0000259" key="1">
    <source>
        <dbReference type="Pfam" id="PF01636"/>
    </source>
</evidence>
<evidence type="ECO:0000313" key="3">
    <source>
        <dbReference type="Proteomes" id="UP000078544"/>
    </source>
</evidence>
<dbReference type="EMBL" id="AZGY01000025">
    <property type="protein sequence ID" value="KZZ89463.1"/>
    <property type="molecule type" value="Genomic_DNA"/>
</dbReference>
<organism evidence="2 3">
    <name type="scientific">Moelleriella libera RCEF 2490</name>
    <dbReference type="NCBI Taxonomy" id="1081109"/>
    <lineage>
        <taxon>Eukaryota</taxon>
        <taxon>Fungi</taxon>
        <taxon>Dikarya</taxon>
        <taxon>Ascomycota</taxon>
        <taxon>Pezizomycotina</taxon>
        <taxon>Sordariomycetes</taxon>
        <taxon>Hypocreomycetidae</taxon>
        <taxon>Hypocreales</taxon>
        <taxon>Clavicipitaceae</taxon>
        <taxon>Moelleriella</taxon>
    </lineage>
</organism>
<dbReference type="Pfam" id="PF01636">
    <property type="entry name" value="APH"/>
    <property type="match status" value="1"/>
</dbReference>
<proteinExistence type="predicted"/>
<evidence type="ECO:0000313" key="2">
    <source>
        <dbReference type="EMBL" id="KZZ89463.1"/>
    </source>
</evidence>
<dbReference type="AlphaFoldDB" id="A0A162I708"/>
<dbReference type="PANTHER" id="PTHR21310">
    <property type="entry name" value="AMINOGLYCOSIDE PHOSPHOTRANSFERASE-RELATED-RELATED"/>
    <property type="match status" value="1"/>
</dbReference>
<dbReference type="OrthoDB" id="5598852at2759"/>
<gene>
    <name evidence="2" type="ORF">AAL_07762</name>
</gene>
<dbReference type="Gene3D" id="3.90.1200.10">
    <property type="match status" value="1"/>
</dbReference>
<feature type="domain" description="Aminoglycoside phosphotransferase" evidence="1">
    <location>
        <begin position="41"/>
        <end position="156"/>
    </location>
</feature>
<comment type="caution">
    <text evidence="2">The sequence shown here is derived from an EMBL/GenBank/DDBJ whole genome shotgun (WGS) entry which is preliminary data.</text>
</comment>
<dbReference type="GO" id="GO:0016740">
    <property type="term" value="F:transferase activity"/>
    <property type="evidence" value="ECO:0007669"/>
    <property type="project" value="UniProtKB-KW"/>
</dbReference>
<dbReference type="InterPro" id="IPR002575">
    <property type="entry name" value="Aminoglycoside_PTrfase"/>
</dbReference>